<reference evidence="1" key="2">
    <citation type="submission" date="2017-11" db="EMBL/GenBank/DDBJ databases">
        <title>Coralsnake Venomics: Analyses of Venom Gland Transcriptomes and Proteomes of Six Brazilian Taxa.</title>
        <authorList>
            <person name="Aird S.D."/>
            <person name="Jorge da Silva N."/>
            <person name="Qiu L."/>
            <person name="Villar-Briones A."/>
            <person name="Aparecida-Saddi V."/>
            <person name="Campos-Telles M.P."/>
            <person name="Grau M."/>
            <person name="Mikheyev A.S."/>
        </authorList>
    </citation>
    <scope>NUCLEOTIDE SEQUENCE</scope>
    <source>
        <tissue evidence="1">Venom_gland</tissue>
    </source>
</reference>
<sequence>MQQTSFAGTFSLGRLVILGNRRAEREKIGNFFGGGERKGVSGTRAGERLPLGVPRGPLGGWVDIYSKAKQEIYILEANHLRTVRPEKTFLSILPPQKYIVTNGGLTGCLKPTSVHPVQKSAVPRTWPCKAMPPRSSSNPDQGT</sequence>
<proteinExistence type="predicted"/>
<accession>A0A2D4Q5P2</accession>
<name>A0A2D4Q5P2_MICSU</name>
<organism evidence="1">
    <name type="scientific">Micrurus surinamensis</name>
    <name type="common">Surinam coral snake</name>
    <dbReference type="NCBI Taxonomy" id="129470"/>
    <lineage>
        <taxon>Eukaryota</taxon>
        <taxon>Metazoa</taxon>
        <taxon>Chordata</taxon>
        <taxon>Craniata</taxon>
        <taxon>Vertebrata</taxon>
        <taxon>Euteleostomi</taxon>
        <taxon>Lepidosauria</taxon>
        <taxon>Squamata</taxon>
        <taxon>Bifurcata</taxon>
        <taxon>Unidentata</taxon>
        <taxon>Episquamata</taxon>
        <taxon>Toxicofera</taxon>
        <taxon>Serpentes</taxon>
        <taxon>Colubroidea</taxon>
        <taxon>Elapidae</taxon>
        <taxon>Elapinae</taxon>
        <taxon>Micrurus</taxon>
    </lineage>
</organism>
<dbReference type="AlphaFoldDB" id="A0A2D4Q5P2"/>
<reference evidence="1" key="1">
    <citation type="submission" date="2017-07" db="EMBL/GenBank/DDBJ databases">
        <authorList>
            <person name="Mikheyev A."/>
            <person name="Grau M."/>
        </authorList>
    </citation>
    <scope>NUCLEOTIDE SEQUENCE</scope>
    <source>
        <tissue evidence="1">Venom_gland</tissue>
    </source>
</reference>
<dbReference type="EMBL" id="IACN01120392">
    <property type="protein sequence ID" value="LAB65514.1"/>
    <property type="molecule type" value="Transcribed_RNA"/>
</dbReference>
<protein>
    <submittedName>
        <fullName evidence="1">Uncharacterized protein</fullName>
    </submittedName>
</protein>
<evidence type="ECO:0000313" key="1">
    <source>
        <dbReference type="EMBL" id="LAB65514.1"/>
    </source>
</evidence>